<dbReference type="InterPro" id="IPR045589">
    <property type="entry name" value="DUF6464"/>
</dbReference>
<gene>
    <name evidence="1" type="ORF">E5S67_05423</name>
</gene>
<proteinExistence type="predicted"/>
<name>A0ABX2D749_9CYAN</name>
<accession>A0ABX2D749</accession>
<organism evidence="1 2">
    <name type="scientific">Microcoleus asticus IPMA8</name>
    <dbReference type="NCBI Taxonomy" id="2563858"/>
    <lineage>
        <taxon>Bacteria</taxon>
        <taxon>Bacillati</taxon>
        <taxon>Cyanobacteriota</taxon>
        <taxon>Cyanophyceae</taxon>
        <taxon>Oscillatoriophycideae</taxon>
        <taxon>Oscillatoriales</taxon>
        <taxon>Microcoleaceae</taxon>
        <taxon>Microcoleus</taxon>
        <taxon>Microcoleus asticus</taxon>
    </lineage>
</organism>
<dbReference type="Proteomes" id="UP000702425">
    <property type="component" value="Unassembled WGS sequence"/>
</dbReference>
<dbReference type="Pfam" id="PF20065">
    <property type="entry name" value="DUF6464"/>
    <property type="match status" value="1"/>
</dbReference>
<reference evidence="1 2" key="1">
    <citation type="journal article" date="2020" name="Sci. Rep.">
        <title>A novel cyanobacterial geosmin producer, revising GeoA distribution and dispersion patterns in Bacteria.</title>
        <authorList>
            <person name="Churro C."/>
            <person name="Semedo-Aguiar A.P."/>
            <person name="Silva A.D."/>
            <person name="Pereira-Leal J.B."/>
            <person name="Leite R.B."/>
        </authorList>
    </citation>
    <scope>NUCLEOTIDE SEQUENCE [LARGE SCALE GENOMIC DNA]</scope>
    <source>
        <strain evidence="1 2">IPMA8</strain>
    </source>
</reference>
<evidence type="ECO:0000313" key="1">
    <source>
        <dbReference type="EMBL" id="NQE37648.1"/>
    </source>
</evidence>
<dbReference type="RefSeq" id="WP_172191857.1">
    <property type="nucleotide sequence ID" value="NZ_CAWPPK010000049.1"/>
</dbReference>
<sequence>MLTALLIIFIGLVPSLVSLWVMRSAETQARDRIAAARLAVANRPLRSQLAIADRTYIEGLGYPIGDITCEYNARSNYIRCAVNPSGPCQDCRYYQSRALDVRGEKI</sequence>
<keyword evidence="2" id="KW-1185">Reference proteome</keyword>
<dbReference type="EMBL" id="SRRZ01000142">
    <property type="protein sequence ID" value="NQE37648.1"/>
    <property type="molecule type" value="Genomic_DNA"/>
</dbReference>
<comment type="caution">
    <text evidence="1">The sequence shown here is derived from an EMBL/GenBank/DDBJ whole genome shotgun (WGS) entry which is preliminary data.</text>
</comment>
<evidence type="ECO:0000313" key="2">
    <source>
        <dbReference type="Proteomes" id="UP000702425"/>
    </source>
</evidence>
<protein>
    <submittedName>
        <fullName evidence="1">Uncharacterized protein</fullName>
    </submittedName>
</protein>